<dbReference type="OrthoDB" id="342024at2759"/>
<dbReference type="Proteomes" id="UP000006671">
    <property type="component" value="Unassembled WGS sequence"/>
</dbReference>
<evidence type="ECO:0000313" key="7">
    <source>
        <dbReference type="EMBL" id="EFC43632.1"/>
    </source>
</evidence>
<dbReference type="InterPro" id="IPR004161">
    <property type="entry name" value="EFTu-like_2"/>
</dbReference>
<dbReference type="InterPro" id="IPR009000">
    <property type="entry name" value="Transl_B-barrel_sf"/>
</dbReference>
<protein>
    <submittedName>
        <fullName evidence="7">Predicted protein</fullName>
    </submittedName>
</protein>
<keyword evidence="2" id="KW-0547">Nucleotide-binding</keyword>
<proteinExistence type="inferred from homology"/>
<evidence type="ECO:0000256" key="1">
    <source>
        <dbReference type="ARBA" id="ARBA00007249"/>
    </source>
</evidence>
<dbReference type="GO" id="GO:0005525">
    <property type="term" value="F:GTP binding"/>
    <property type="evidence" value="ECO:0007669"/>
    <property type="project" value="UniProtKB-KW"/>
</dbReference>
<dbReference type="RefSeq" id="XP_002676376.1">
    <property type="nucleotide sequence ID" value="XM_002676330.1"/>
</dbReference>
<dbReference type="SUPFAM" id="SSF52540">
    <property type="entry name" value="P-loop containing nucleoside triphosphate hydrolases"/>
    <property type="match status" value="1"/>
</dbReference>
<organism evidence="8">
    <name type="scientific">Naegleria gruberi</name>
    <name type="common">Amoeba</name>
    <dbReference type="NCBI Taxonomy" id="5762"/>
    <lineage>
        <taxon>Eukaryota</taxon>
        <taxon>Discoba</taxon>
        <taxon>Heterolobosea</taxon>
        <taxon>Tetramitia</taxon>
        <taxon>Eutetramitia</taxon>
        <taxon>Vahlkampfiidae</taxon>
        <taxon>Naegleria</taxon>
    </lineage>
</organism>
<dbReference type="eggNOG" id="KOG0052">
    <property type="taxonomic scope" value="Eukaryota"/>
</dbReference>
<keyword evidence="8" id="KW-1185">Reference proteome</keyword>
<accession>D2VHQ1</accession>
<dbReference type="Pfam" id="PF00009">
    <property type="entry name" value="GTP_EFTU"/>
    <property type="match status" value="1"/>
</dbReference>
<comment type="similarity">
    <text evidence="1">Belongs to the TRAFAC class translation factor GTPase superfamily. Classic translation factor GTPase family. EF-Tu/EF-1A subfamily.</text>
</comment>
<feature type="domain" description="Translation elongation factor EFTu-like" evidence="5">
    <location>
        <begin position="246"/>
        <end position="313"/>
    </location>
</feature>
<dbReference type="STRING" id="5762.D2VHQ1"/>
<dbReference type="Gene3D" id="2.40.30.10">
    <property type="entry name" value="Translation factors"/>
    <property type="match status" value="2"/>
</dbReference>
<sequence>MLEKPTHTISLIGQKGSGKSTLLGQLLYRMGYVFDEQLEEISKTADQLGKPNCKYSFLVNTTRKERECASSSQLSFRQVETKNYFCNLIDTPGMAVYMKKTIRALAISNTVIAVIDPREVEFERSINRFDGILRQYMFSSRVSNSQIICCVNLMDHPEVNYSEQVFVKTVSELSNILKRIGCRSPVDIIPISGYCGDNIVEISDKTPWYEGKCLLDALNSLKPTANNLEQSLRIPILDVKKISGVGTVVYGKVVAGILKMGSKIVLANSNIENARIEAIESFGKRLEEAKSGQLVAINLRNVFHSSIKSGDVILEGGKSTGIVTRFFEACILNIGHPNNIHPNYKPTIQVQATQATCKLVTIKKTTTPQGVLIENSPRFIKRNEFGVVECELDKACYLDKDVFCRFYFRDLRKVIGFGLITRVGVEQPVESESNK</sequence>
<dbReference type="SUPFAM" id="SSF50465">
    <property type="entry name" value="EF-Tu/eEF-1alpha/eIF2-gamma C-terminal domain"/>
    <property type="match status" value="1"/>
</dbReference>
<evidence type="ECO:0000256" key="2">
    <source>
        <dbReference type="ARBA" id="ARBA00022741"/>
    </source>
</evidence>
<evidence type="ECO:0000313" key="8">
    <source>
        <dbReference type="Proteomes" id="UP000006671"/>
    </source>
</evidence>
<dbReference type="InterPro" id="IPR009001">
    <property type="entry name" value="Transl_elong_EF1A/Init_IF2_C"/>
</dbReference>
<evidence type="ECO:0000259" key="5">
    <source>
        <dbReference type="Pfam" id="PF03144"/>
    </source>
</evidence>
<dbReference type="PANTHER" id="PTHR23115">
    <property type="entry name" value="TRANSLATION FACTOR"/>
    <property type="match status" value="1"/>
</dbReference>
<dbReference type="Gene3D" id="3.40.50.300">
    <property type="entry name" value="P-loop containing nucleotide triphosphate hydrolases"/>
    <property type="match status" value="1"/>
</dbReference>
<dbReference type="KEGG" id="ngr:NAEGRDRAFT_34097"/>
<dbReference type="VEuPathDB" id="AmoebaDB:NAEGRDRAFT_34097"/>
<evidence type="ECO:0000259" key="6">
    <source>
        <dbReference type="Pfam" id="PF22594"/>
    </source>
</evidence>
<name>D2VHQ1_NAEGR</name>
<evidence type="ECO:0000259" key="4">
    <source>
        <dbReference type="Pfam" id="PF00009"/>
    </source>
</evidence>
<dbReference type="InterPro" id="IPR027417">
    <property type="entry name" value="P-loop_NTPase"/>
</dbReference>
<dbReference type="SUPFAM" id="SSF50447">
    <property type="entry name" value="Translation proteins"/>
    <property type="match status" value="1"/>
</dbReference>
<dbReference type="InterPro" id="IPR050100">
    <property type="entry name" value="TRAFAC_GTPase_members"/>
</dbReference>
<feature type="domain" description="Tr-type G" evidence="4">
    <location>
        <begin position="6"/>
        <end position="203"/>
    </location>
</feature>
<dbReference type="InterPro" id="IPR054696">
    <property type="entry name" value="GTP-eEF1A_C"/>
</dbReference>
<dbReference type="GO" id="GO:0003924">
    <property type="term" value="F:GTPase activity"/>
    <property type="evidence" value="ECO:0007669"/>
    <property type="project" value="InterPro"/>
</dbReference>
<dbReference type="Pfam" id="PF03144">
    <property type="entry name" value="GTP_EFTU_D2"/>
    <property type="match status" value="1"/>
</dbReference>
<reference evidence="7 8" key="1">
    <citation type="journal article" date="2010" name="Cell">
        <title>The genome of Naegleria gruberi illuminates early eukaryotic versatility.</title>
        <authorList>
            <person name="Fritz-Laylin L.K."/>
            <person name="Prochnik S.E."/>
            <person name="Ginger M.L."/>
            <person name="Dacks J.B."/>
            <person name="Carpenter M.L."/>
            <person name="Field M.C."/>
            <person name="Kuo A."/>
            <person name="Paredez A."/>
            <person name="Chapman J."/>
            <person name="Pham J."/>
            <person name="Shu S."/>
            <person name="Neupane R."/>
            <person name="Cipriano M."/>
            <person name="Mancuso J."/>
            <person name="Tu H."/>
            <person name="Salamov A."/>
            <person name="Lindquist E."/>
            <person name="Shapiro H."/>
            <person name="Lucas S."/>
            <person name="Grigoriev I.V."/>
            <person name="Cande W.Z."/>
            <person name="Fulton C."/>
            <person name="Rokhsar D.S."/>
            <person name="Dawson S.C."/>
        </authorList>
    </citation>
    <scope>NUCLEOTIDE SEQUENCE [LARGE SCALE GENOMIC DNA]</scope>
    <source>
        <strain evidence="7 8">NEG-M</strain>
    </source>
</reference>
<dbReference type="InterPro" id="IPR000795">
    <property type="entry name" value="T_Tr_GTP-bd_dom"/>
</dbReference>
<gene>
    <name evidence="7" type="ORF">NAEGRDRAFT_34097</name>
</gene>
<dbReference type="Pfam" id="PF22594">
    <property type="entry name" value="GTP-eEF1A_C"/>
    <property type="match status" value="1"/>
</dbReference>
<dbReference type="EMBL" id="GG738872">
    <property type="protein sequence ID" value="EFC43632.1"/>
    <property type="molecule type" value="Genomic_DNA"/>
</dbReference>
<evidence type="ECO:0000256" key="3">
    <source>
        <dbReference type="ARBA" id="ARBA00023134"/>
    </source>
</evidence>
<dbReference type="GeneID" id="8862227"/>
<keyword evidence="3" id="KW-0342">GTP-binding</keyword>
<dbReference type="InParanoid" id="D2VHQ1"/>
<feature type="domain" description="GTP-eEF1A C-terminal" evidence="6">
    <location>
        <begin position="327"/>
        <end position="421"/>
    </location>
</feature>
<dbReference type="AlphaFoldDB" id="D2VHQ1"/>